<dbReference type="Gene3D" id="3.30.565.10">
    <property type="entry name" value="Histidine kinase-like ATPase, C-terminal domain"/>
    <property type="match status" value="1"/>
</dbReference>
<organism evidence="6 7">
    <name type="scientific">Sedimentibacter acidaminivorans</name>
    <dbReference type="NCBI Taxonomy" id="913099"/>
    <lineage>
        <taxon>Bacteria</taxon>
        <taxon>Bacillati</taxon>
        <taxon>Bacillota</taxon>
        <taxon>Tissierellia</taxon>
        <taxon>Sedimentibacter</taxon>
    </lineage>
</organism>
<dbReference type="Proteomes" id="UP001519342">
    <property type="component" value="Unassembled WGS sequence"/>
</dbReference>
<reference evidence="6 7" key="1">
    <citation type="submission" date="2021-03" db="EMBL/GenBank/DDBJ databases">
        <title>Genomic Encyclopedia of Type Strains, Phase IV (KMG-IV): sequencing the most valuable type-strain genomes for metagenomic binning, comparative biology and taxonomic classification.</title>
        <authorList>
            <person name="Goeker M."/>
        </authorList>
    </citation>
    <scope>NUCLEOTIDE SEQUENCE [LARGE SCALE GENOMIC DNA]</scope>
    <source>
        <strain evidence="6 7">DSM 24004</strain>
    </source>
</reference>
<dbReference type="SUPFAM" id="SSF55874">
    <property type="entry name" value="ATPase domain of HSP90 chaperone/DNA topoisomerase II/histidine kinase"/>
    <property type="match status" value="1"/>
</dbReference>
<evidence type="ECO:0000313" key="7">
    <source>
        <dbReference type="Proteomes" id="UP001519342"/>
    </source>
</evidence>
<dbReference type="InterPro" id="IPR003594">
    <property type="entry name" value="HATPase_dom"/>
</dbReference>
<sequence length="181" mass="20314">MKELSMHILDIAMNSVKAEAKLIEITVEDSIKNNSIKITIKDDGKGMSKEILENVANPFYTTRTTRKVGLGLSMLKEASERCNGYLKINSQLGVGTIVESFFERNNIDRAPLGNIADTILVIVNSLKNCNLIYNHVVDDNSFTISTQQLKEILGEVVISDSNVVMWIKEYVNENINDLYKN</sequence>
<dbReference type="InterPro" id="IPR004358">
    <property type="entry name" value="Sig_transdc_His_kin-like_C"/>
</dbReference>
<evidence type="ECO:0000256" key="1">
    <source>
        <dbReference type="ARBA" id="ARBA00000085"/>
    </source>
</evidence>
<evidence type="ECO:0000256" key="2">
    <source>
        <dbReference type="ARBA" id="ARBA00012438"/>
    </source>
</evidence>
<comment type="catalytic activity">
    <reaction evidence="1">
        <text>ATP + protein L-histidine = ADP + protein N-phospho-L-histidine.</text>
        <dbReference type="EC" id="2.7.13.3"/>
    </reaction>
</comment>
<dbReference type="EC" id="2.7.13.3" evidence="2"/>
<dbReference type="SMART" id="SM00387">
    <property type="entry name" value="HATPase_c"/>
    <property type="match status" value="1"/>
</dbReference>
<dbReference type="CDD" id="cd00075">
    <property type="entry name" value="HATPase"/>
    <property type="match status" value="1"/>
</dbReference>
<protein>
    <recommendedName>
        <fullName evidence="2">histidine kinase</fullName>
        <ecNumber evidence="2">2.7.13.3</ecNumber>
    </recommendedName>
</protein>
<dbReference type="InterPro" id="IPR005467">
    <property type="entry name" value="His_kinase_dom"/>
</dbReference>
<accession>A0ABS4GBY8</accession>
<evidence type="ECO:0000259" key="5">
    <source>
        <dbReference type="PROSITE" id="PS50109"/>
    </source>
</evidence>
<dbReference type="PROSITE" id="PS50109">
    <property type="entry name" value="HIS_KIN"/>
    <property type="match status" value="1"/>
</dbReference>
<evidence type="ECO:0000313" key="6">
    <source>
        <dbReference type="EMBL" id="MBP1924915.1"/>
    </source>
</evidence>
<keyword evidence="4" id="KW-0902">Two-component regulatory system</keyword>
<dbReference type="RefSeq" id="WP_209510675.1">
    <property type="nucleotide sequence ID" value="NZ_JAGGKS010000002.1"/>
</dbReference>
<dbReference type="Pfam" id="PF02518">
    <property type="entry name" value="HATPase_c"/>
    <property type="match status" value="1"/>
</dbReference>
<dbReference type="EMBL" id="JAGGKS010000002">
    <property type="protein sequence ID" value="MBP1924915.1"/>
    <property type="molecule type" value="Genomic_DNA"/>
</dbReference>
<keyword evidence="3 6" id="KW-0808">Transferase</keyword>
<dbReference type="GO" id="GO:0016301">
    <property type="term" value="F:kinase activity"/>
    <property type="evidence" value="ECO:0007669"/>
    <property type="project" value="UniProtKB-KW"/>
</dbReference>
<proteinExistence type="predicted"/>
<evidence type="ECO:0000256" key="4">
    <source>
        <dbReference type="ARBA" id="ARBA00023012"/>
    </source>
</evidence>
<dbReference type="InterPro" id="IPR036890">
    <property type="entry name" value="HATPase_C_sf"/>
</dbReference>
<gene>
    <name evidence="6" type="ORF">J2Z76_000772</name>
</gene>
<keyword evidence="7" id="KW-1185">Reference proteome</keyword>
<keyword evidence="3 6" id="KW-0418">Kinase</keyword>
<dbReference type="PANTHER" id="PTHR43065">
    <property type="entry name" value="SENSOR HISTIDINE KINASE"/>
    <property type="match status" value="1"/>
</dbReference>
<feature type="domain" description="Histidine kinase" evidence="5">
    <location>
        <begin position="1"/>
        <end position="106"/>
    </location>
</feature>
<comment type="caution">
    <text evidence="6">The sequence shown here is derived from an EMBL/GenBank/DDBJ whole genome shotgun (WGS) entry which is preliminary data.</text>
</comment>
<dbReference type="PRINTS" id="PR00344">
    <property type="entry name" value="BCTRLSENSOR"/>
</dbReference>
<evidence type="ECO:0000256" key="3">
    <source>
        <dbReference type="ARBA" id="ARBA00022777"/>
    </source>
</evidence>
<name>A0ABS4GBY8_9FIRM</name>